<evidence type="ECO:0000313" key="4">
    <source>
        <dbReference type="Proteomes" id="UP000292082"/>
    </source>
</evidence>
<dbReference type="EMBL" id="ML145086">
    <property type="protein sequence ID" value="TBU64478.1"/>
    <property type="molecule type" value="Genomic_DNA"/>
</dbReference>
<dbReference type="InterPro" id="IPR058525">
    <property type="entry name" value="DUF8212"/>
</dbReference>
<dbReference type="PANTHER" id="PTHR10622:SF10">
    <property type="entry name" value="HET DOMAIN-CONTAINING PROTEIN"/>
    <property type="match status" value="1"/>
</dbReference>
<dbReference type="AlphaFoldDB" id="A0A4V2K9M6"/>
<proteinExistence type="predicted"/>
<feature type="domain" description="DUF8212" evidence="2">
    <location>
        <begin position="338"/>
        <end position="464"/>
    </location>
</feature>
<dbReference type="Pfam" id="PF26640">
    <property type="entry name" value="DUF8212"/>
    <property type="match status" value="1"/>
</dbReference>
<dbReference type="PANTHER" id="PTHR10622">
    <property type="entry name" value="HET DOMAIN-CONTAINING PROTEIN"/>
    <property type="match status" value="1"/>
</dbReference>
<protein>
    <submittedName>
        <fullName evidence="3">Uncharacterized protein</fullName>
    </submittedName>
</protein>
<organism evidence="3 4">
    <name type="scientific">Dichomitus squalens</name>
    <dbReference type="NCBI Taxonomy" id="114155"/>
    <lineage>
        <taxon>Eukaryota</taxon>
        <taxon>Fungi</taxon>
        <taxon>Dikarya</taxon>
        <taxon>Basidiomycota</taxon>
        <taxon>Agaricomycotina</taxon>
        <taxon>Agaricomycetes</taxon>
        <taxon>Polyporales</taxon>
        <taxon>Polyporaceae</taxon>
        <taxon>Dichomitus</taxon>
    </lineage>
</organism>
<name>A0A4V2K9M6_9APHY</name>
<gene>
    <name evidence="3" type="ORF">BD310DRAFT_399226</name>
</gene>
<reference evidence="3 4" key="1">
    <citation type="submission" date="2019-01" db="EMBL/GenBank/DDBJ databases">
        <title>Draft genome sequences of three monokaryotic isolates of the white-rot basidiomycete fungus Dichomitus squalens.</title>
        <authorList>
            <consortium name="DOE Joint Genome Institute"/>
            <person name="Lopez S.C."/>
            <person name="Andreopoulos B."/>
            <person name="Pangilinan J."/>
            <person name="Lipzen A."/>
            <person name="Riley R."/>
            <person name="Ahrendt S."/>
            <person name="Ng V."/>
            <person name="Barry K."/>
            <person name="Daum C."/>
            <person name="Grigoriev I.V."/>
            <person name="Hilden K.S."/>
            <person name="Makela M.R."/>
            <person name="de Vries R.P."/>
        </authorList>
    </citation>
    <scope>NUCLEOTIDE SEQUENCE [LARGE SCALE GENOMIC DNA]</scope>
    <source>
        <strain evidence="3 4">CBS 464.89</strain>
    </source>
</reference>
<dbReference type="Proteomes" id="UP000292082">
    <property type="component" value="Unassembled WGS sequence"/>
</dbReference>
<dbReference type="Pfam" id="PF06985">
    <property type="entry name" value="HET"/>
    <property type="match status" value="1"/>
</dbReference>
<feature type="domain" description="Heterokaryon incompatibility" evidence="1">
    <location>
        <begin position="128"/>
        <end position="221"/>
    </location>
</feature>
<keyword evidence="4" id="KW-1185">Reference proteome</keyword>
<sequence>MVHLSFRSSLTFCSCGIDSGYVKPLYYPAHWLSGFVHGDCSQPHATSLANVCVHTSERRLSWHCGRRLSWHCRRRQTVEPAYRVVRVSVDISLTLGLGLSPQVHMWLLSTERAELRYFSDPEQVPEGYAILSHVWDAKEASFQDLEELRQTCAITGTIPRDHAPDKVRQCCVVAERHGHLWIWNDTCCINKSSSSELSEALNSMFRYYSLAKVCYAYLRDVPTSDAETLRQEHSAFRTSRWHIRGWTLQELIAPAFLIFLSEDWEILGTKMEMSDVLEEITSVPATVLKMEKPISDVSVACRMAWAAKRQTTRVEDEAYCLMGIFSINMTTLYGEGRHAFQRLQEEIMRSSIDASLFAWEDAETSRLDLDYSQHSLMVPGHPQSCSHRAPAAYLLARSPADFSTSAGAQFVLPPSERLSNEVVPETYTTNVMTSLELAGIPTFSITPYGIHAHLKVMDISPSLSIGLISCVINVRGREDILGLFLSPCTSAMDSRRPLFHIGALDFHLVAHRTVLLGDTRSSVHIYHDSPLVSFPQWREIYITHRPPPSTTSLIPHIPSSCTISPPFRIPLPDIMKGLPDWILFTMTLTEPSWKGTPPMALTFKHTNGSYLVVILGICRRDTEHGLQPRYYSSPYQGSFPHWAIVFTPNERLSETPSHDCLRDHIRCWPRQRKIVPAPALPSAGHSSGSNPLGPAELTVSFSRCPISSGDTLVLNIKHCKLHCEYTSAGTDAADEDRNGQEEMCL</sequence>
<accession>A0A4V2K9M6</accession>
<evidence type="ECO:0000259" key="1">
    <source>
        <dbReference type="Pfam" id="PF06985"/>
    </source>
</evidence>
<evidence type="ECO:0000259" key="2">
    <source>
        <dbReference type="Pfam" id="PF26640"/>
    </source>
</evidence>
<evidence type="ECO:0000313" key="3">
    <source>
        <dbReference type="EMBL" id="TBU64478.1"/>
    </source>
</evidence>
<dbReference type="InterPro" id="IPR010730">
    <property type="entry name" value="HET"/>
</dbReference>